<evidence type="ECO:0000259" key="1">
    <source>
        <dbReference type="Pfam" id="PF03417"/>
    </source>
</evidence>
<dbReference type="InterPro" id="IPR005079">
    <property type="entry name" value="Peptidase_C45_hydrolase"/>
</dbReference>
<dbReference type="GeneID" id="86891479"/>
<reference evidence="3 4" key="1">
    <citation type="submission" date="2018-08" db="EMBL/GenBank/DDBJ databases">
        <title>A genome reference for cultivated species of the human gut microbiota.</title>
        <authorList>
            <person name="Zou Y."/>
            <person name="Xue W."/>
            <person name="Luo G."/>
        </authorList>
    </citation>
    <scope>NUCLEOTIDE SEQUENCE [LARGE SCALE GENOMIC DNA]</scope>
    <source>
        <strain evidence="3 4">AF34-33</strain>
    </source>
</reference>
<accession>A0A415QEI2</accession>
<name>A0A415QEI2_9BACT</name>
<dbReference type="Gene3D" id="3.60.60.10">
    <property type="entry name" value="Penicillin V Acylase, Chain A"/>
    <property type="match status" value="1"/>
</dbReference>
<proteinExistence type="predicted"/>
<dbReference type="Proteomes" id="UP000286038">
    <property type="component" value="Unassembled WGS sequence"/>
</dbReference>
<dbReference type="AlphaFoldDB" id="A0A415QEI2"/>
<protein>
    <recommendedName>
        <fullName evidence="1">Peptidase C45 hydrolase domain-containing protein</fullName>
    </recommendedName>
</protein>
<dbReference type="EMBL" id="CP069450">
    <property type="protein sequence ID" value="QRO49985.1"/>
    <property type="molecule type" value="Genomic_DNA"/>
</dbReference>
<feature type="domain" description="Peptidase C45 hydrolase" evidence="1">
    <location>
        <begin position="75"/>
        <end position="179"/>
    </location>
</feature>
<sequence>MKFFLFIFFVCFVYQSRACTSAIISGKVTKDGRPLMWKHFDNEQQLNKKVLYLSGGKYSAMAIVNAGYKENKTIWMGYNSEGFAIMSTDSGNLRDSVRVETNMSGVFMKEALLNCASVEEFESFLKNYPKPHGFRVNFGVIDARGNGAYFETNNFTYVCYDVNDARVAPNGYLIRTNYSLSGLQGKGHGYIRYKTVEKILERYGGKRLDINFLLNSVCFSLENSLSGQKLQDFENAREHEKHYMYFQDCINRYSTSAAAVIQGVKNNEDSGMTTMWTIIGFPLTSVAIPVWLSTSGELPSIITGNGEKKSMLCNFSLQLKKTLIAATYGDMRYYINTTGLKNIEGTGILQRIDPVRKEVFQRGIGLKEKLKNEKGRDGKIKMYYEWLDSYLKRELQGIKELYVR</sequence>
<keyword evidence="5" id="KW-1185">Reference proteome</keyword>
<reference evidence="2 5" key="2">
    <citation type="submission" date="2021-02" db="EMBL/GenBank/DDBJ databases">
        <title>FDA dAtabase for Regulatory Grade micrObial Sequences (FDA-ARGOS): Supporting development and validation of Infectious Disease Dx tests.</title>
        <authorList>
            <person name="Carlson P."/>
            <person name="Fischbach M."/>
            <person name="Hastie J."/>
            <person name="Bilen M."/>
            <person name="Cheng A."/>
            <person name="Tallon L."/>
            <person name="Sadzewicz L."/>
            <person name="Zhao X."/>
            <person name="Boylan J."/>
            <person name="Ott S."/>
            <person name="Bowen H."/>
            <person name="Vavikolanu K."/>
            <person name="Mehta A."/>
            <person name="Aluvathingal J."/>
            <person name="Nadendla S."/>
            <person name="Yan Y."/>
            <person name="Sichtig H."/>
        </authorList>
    </citation>
    <scope>NUCLEOTIDE SEQUENCE [LARGE SCALE GENOMIC DNA]</scope>
    <source>
        <strain evidence="2 5">FDAARGOS_1229</strain>
    </source>
</reference>
<evidence type="ECO:0000313" key="3">
    <source>
        <dbReference type="EMBL" id="RHM40868.1"/>
    </source>
</evidence>
<gene>
    <name evidence="3" type="ORF">DWZ68_15250</name>
    <name evidence="2" type="ORF">I6J59_19315</name>
</gene>
<organism evidence="3 4">
    <name type="scientific">Butyricimonas virosa</name>
    <dbReference type="NCBI Taxonomy" id="544645"/>
    <lineage>
        <taxon>Bacteria</taxon>
        <taxon>Pseudomonadati</taxon>
        <taxon>Bacteroidota</taxon>
        <taxon>Bacteroidia</taxon>
        <taxon>Bacteroidales</taxon>
        <taxon>Odoribacteraceae</taxon>
        <taxon>Butyricimonas</taxon>
    </lineage>
</organism>
<dbReference type="EMBL" id="QRPV01000026">
    <property type="protein sequence ID" value="RHM40868.1"/>
    <property type="molecule type" value="Genomic_DNA"/>
</dbReference>
<evidence type="ECO:0000313" key="4">
    <source>
        <dbReference type="Proteomes" id="UP000286038"/>
    </source>
</evidence>
<dbReference type="Pfam" id="PF03417">
    <property type="entry name" value="AAT"/>
    <property type="match status" value="1"/>
</dbReference>
<evidence type="ECO:0000313" key="2">
    <source>
        <dbReference type="EMBL" id="QRO49985.1"/>
    </source>
</evidence>
<evidence type="ECO:0000313" key="5">
    <source>
        <dbReference type="Proteomes" id="UP000654720"/>
    </source>
</evidence>
<dbReference type="Proteomes" id="UP000654720">
    <property type="component" value="Chromosome"/>
</dbReference>
<dbReference type="RefSeq" id="WP_051465904.1">
    <property type="nucleotide sequence ID" value="NZ_CABJDM010000026.1"/>
</dbReference>